<evidence type="ECO:0000256" key="4">
    <source>
        <dbReference type="ARBA" id="ARBA00022741"/>
    </source>
</evidence>
<evidence type="ECO:0000256" key="7">
    <source>
        <dbReference type="ARBA" id="ARBA00047899"/>
    </source>
</evidence>
<proteinExistence type="predicted"/>
<keyword evidence="2" id="KW-0723">Serine/threonine-protein kinase</keyword>
<sequence>MVLLEGLGQAATIAQLAGVDAAGLIKMIVEAAQTAKRNRETCQKLARRVKMIGNLLQKLQSTELMQHPETRTPVEEFEETLRQTYMVIVSCQDSSYLHRFVMAGKQADQLGEVQREIDFYLKLFPLVGFIDTTRYWERFMSTAHPLCTKDITDELHHSEHEISTDVLKATELGDQGVSQSPEVFEEKQNEKTEISSVNLEELVMLDDIGKGAGLSLSQIVSATNNFSWRSLIGGGGFGHVYKGKLSNGVEIAVKRHYTSSCQAEAEFMTEIDVIPKLRQKNIIELLGFYSKGKEYIIVYEYASNGSLYSIIANEKERRLLDWSKRLKIIEGMADGLLYMHNHSYIHKDIKPSNILLDHEMNPKISDFGLAMKLAPNVTAEEAVRGTWGYMDPEYLDTRIISDKADVYSFGIVLLEIITGRPTLGNLDSMSGTCPTPLFPEFALGSSYEIIDPLLAAQKMPNVERAQIRQCLDVAMLCVRYRGEDRPSISEVVTMLPTPSCSNTPNPPSRIISSIFNRLSHIKKSDVLSKLIKKDNRK</sequence>
<comment type="catalytic activity">
    <reaction evidence="8">
        <text>L-seryl-[protein] + ATP = O-phospho-L-seryl-[protein] + ADP + H(+)</text>
        <dbReference type="Rhea" id="RHEA:17989"/>
        <dbReference type="Rhea" id="RHEA-COMP:9863"/>
        <dbReference type="Rhea" id="RHEA-COMP:11604"/>
        <dbReference type="ChEBI" id="CHEBI:15378"/>
        <dbReference type="ChEBI" id="CHEBI:29999"/>
        <dbReference type="ChEBI" id="CHEBI:30616"/>
        <dbReference type="ChEBI" id="CHEBI:83421"/>
        <dbReference type="ChEBI" id="CHEBI:456216"/>
        <dbReference type="EC" id="2.7.11.1"/>
    </reaction>
</comment>
<comment type="catalytic activity">
    <reaction evidence="7">
        <text>L-threonyl-[protein] + ATP = O-phospho-L-threonyl-[protein] + ADP + H(+)</text>
        <dbReference type="Rhea" id="RHEA:46608"/>
        <dbReference type="Rhea" id="RHEA-COMP:11060"/>
        <dbReference type="Rhea" id="RHEA-COMP:11605"/>
        <dbReference type="ChEBI" id="CHEBI:15378"/>
        <dbReference type="ChEBI" id="CHEBI:30013"/>
        <dbReference type="ChEBI" id="CHEBI:30616"/>
        <dbReference type="ChEBI" id="CHEBI:61977"/>
        <dbReference type="ChEBI" id="CHEBI:456216"/>
        <dbReference type="EC" id="2.7.11.1"/>
    </reaction>
</comment>
<protein>
    <recommendedName>
        <fullName evidence="1">non-specific serine/threonine protein kinase</fullName>
        <ecNumber evidence="1">2.7.11.1</ecNumber>
    </recommendedName>
</protein>
<dbReference type="SMART" id="SM00220">
    <property type="entry name" value="S_TKc"/>
    <property type="match status" value="1"/>
</dbReference>
<evidence type="ECO:0000256" key="6">
    <source>
        <dbReference type="ARBA" id="ARBA00022840"/>
    </source>
</evidence>
<organism evidence="11 12">
    <name type="scientific">Zizania palustris</name>
    <name type="common">Northern wild rice</name>
    <dbReference type="NCBI Taxonomy" id="103762"/>
    <lineage>
        <taxon>Eukaryota</taxon>
        <taxon>Viridiplantae</taxon>
        <taxon>Streptophyta</taxon>
        <taxon>Embryophyta</taxon>
        <taxon>Tracheophyta</taxon>
        <taxon>Spermatophyta</taxon>
        <taxon>Magnoliopsida</taxon>
        <taxon>Liliopsida</taxon>
        <taxon>Poales</taxon>
        <taxon>Poaceae</taxon>
        <taxon>BOP clade</taxon>
        <taxon>Oryzoideae</taxon>
        <taxon>Oryzeae</taxon>
        <taxon>Zizaniinae</taxon>
        <taxon>Zizania</taxon>
    </lineage>
</organism>
<dbReference type="PROSITE" id="PS00108">
    <property type="entry name" value="PROTEIN_KINASE_ST"/>
    <property type="match status" value="1"/>
</dbReference>
<evidence type="ECO:0000256" key="2">
    <source>
        <dbReference type="ARBA" id="ARBA00022527"/>
    </source>
</evidence>
<feature type="domain" description="Protein kinase" evidence="10">
    <location>
        <begin position="226"/>
        <end position="498"/>
    </location>
</feature>
<dbReference type="OrthoDB" id="635774at2759"/>
<accession>A0A8J6BRE0</accession>
<dbReference type="PROSITE" id="PS50011">
    <property type="entry name" value="PROTEIN_KINASE_DOM"/>
    <property type="match status" value="1"/>
</dbReference>
<dbReference type="PANTHER" id="PTHR46146">
    <property type="entry name" value="SERINE/THREONINE-PROTEIN KINASE-LIKE PROTEIN CCR4"/>
    <property type="match status" value="1"/>
</dbReference>
<dbReference type="FunFam" id="1.10.510.10:FF:001023">
    <property type="entry name" value="Os07g0541700 protein"/>
    <property type="match status" value="1"/>
</dbReference>
<evidence type="ECO:0000256" key="9">
    <source>
        <dbReference type="PROSITE-ProRule" id="PRU10141"/>
    </source>
</evidence>
<evidence type="ECO:0000256" key="8">
    <source>
        <dbReference type="ARBA" id="ARBA00048679"/>
    </source>
</evidence>
<dbReference type="EC" id="2.7.11.1" evidence="1"/>
<reference evidence="11" key="2">
    <citation type="submission" date="2021-02" db="EMBL/GenBank/DDBJ databases">
        <authorList>
            <person name="Kimball J.A."/>
            <person name="Haas M.W."/>
            <person name="Macchietto M."/>
            <person name="Kono T."/>
            <person name="Duquette J."/>
            <person name="Shao M."/>
        </authorList>
    </citation>
    <scope>NUCLEOTIDE SEQUENCE</scope>
    <source>
        <tissue evidence="11">Fresh leaf tissue</tissue>
    </source>
</reference>
<evidence type="ECO:0000256" key="3">
    <source>
        <dbReference type="ARBA" id="ARBA00022679"/>
    </source>
</evidence>
<feature type="binding site" evidence="9">
    <location>
        <position position="254"/>
    </location>
    <ligand>
        <name>ATP</name>
        <dbReference type="ChEBI" id="CHEBI:30616"/>
    </ligand>
</feature>
<dbReference type="PANTHER" id="PTHR46146:SF7">
    <property type="entry name" value="OS11G0664000 PROTEIN"/>
    <property type="match status" value="1"/>
</dbReference>
<name>A0A8J6BRE0_ZIZPA</name>
<keyword evidence="3" id="KW-0808">Transferase</keyword>
<dbReference type="InterPro" id="IPR008271">
    <property type="entry name" value="Ser/Thr_kinase_AS"/>
</dbReference>
<evidence type="ECO:0000256" key="5">
    <source>
        <dbReference type="ARBA" id="ARBA00022777"/>
    </source>
</evidence>
<dbReference type="Proteomes" id="UP000729402">
    <property type="component" value="Unassembled WGS sequence"/>
</dbReference>
<dbReference type="CDD" id="cd21037">
    <property type="entry name" value="MLKL_NTD"/>
    <property type="match status" value="1"/>
</dbReference>
<keyword evidence="12" id="KW-1185">Reference proteome</keyword>
<evidence type="ECO:0000313" key="11">
    <source>
        <dbReference type="EMBL" id="KAG8090445.1"/>
    </source>
</evidence>
<dbReference type="AlphaFoldDB" id="A0A8J6BRE0"/>
<evidence type="ECO:0000313" key="12">
    <source>
        <dbReference type="Proteomes" id="UP000729402"/>
    </source>
</evidence>
<evidence type="ECO:0000256" key="1">
    <source>
        <dbReference type="ARBA" id="ARBA00012513"/>
    </source>
</evidence>
<dbReference type="Pfam" id="PF19584">
    <property type="entry name" value="MCAfunc"/>
    <property type="match status" value="1"/>
</dbReference>
<dbReference type="InterPro" id="IPR059179">
    <property type="entry name" value="MLKL-like_MCAfunc"/>
</dbReference>
<keyword evidence="6 9" id="KW-0067">ATP-binding</keyword>
<comment type="caution">
    <text evidence="11">The sequence shown here is derived from an EMBL/GenBank/DDBJ whole genome shotgun (WGS) entry which is preliminary data.</text>
</comment>
<evidence type="ECO:0000259" key="10">
    <source>
        <dbReference type="PROSITE" id="PS50011"/>
    </source>
</evidence>
<dbReference type="Pfam" id="PF00069">
    <property type="entry name" value="Pkinase"/>
    <property type="match status" value="1"/>
</dbReference>
<dbReference type="PROSITE" id="PS00107">
    <property type="entry name" value="PROTEIN_KINASE_ATP"/>
    <property type="match status" value="1"/>
</dbReference>
<keyword evidence="4 9" id="KW-0547">Nucleotide-binding</keyword>
<dbReference type="InterPro" id="IPR045766">
    <property type="entry name" value="MCAfunc"/>
</dbReference>
<keyword evidence="5" id="KW-0418">Kinase</keyword>
<dbReference type="FunFam" id="3.30.200.20:FF:000039">
    <property type="entry name" value="receptor-like protein kinase FERONIA"/>
    <property type="match status" value="1"/>
</dbReference>
<dbReference type="EMBL" id="JAAALK010000081">
    <property type="protein sequence ID" value="KAG8090445.1"/>
    <property type="molecule type" value="Genomic_DNA"/>
</dbReference>
<gene>
    <name evidence="11" type="ORF">GUJ93_ZPchr0011g27068</name>
</gene>
<dbReference type="InterPro" id="IPR017441">
    <property type="entry name" value="Protein_kinase_ATP_BS"/>
</dbReference>
<dbReference type="GO" id="GO:0004674">
    <property type="term" value="F:protein serine/threonine kinase activity"/>
    <property type="evidence" value="ECO:0007669"/>
    <property type="project" value="UniProtKB-KW"/>
</dbReference>
<dbReference type="GO" id="GO:0005524">
    <property type="term" value="F:ATP binding"/>
    <property type="evidence" value="ECO:0007669"/>
    <property type="project" value="UniProtKB-UniRule"/>
</dbReference>
<reference evidence="11" key="1">
    <citation type="journal article" date="2021" name="bioRxiv">
        <title>Whole Genome Assembly and Annotation of Northern Wild Rice, Zizania palustris L., Supports a Whole Genome Duplication in the Zizania Genus.</title>
        <authorList>
            <person name="Haas M."/>
            <person name="Kono T."/>
            <person name="Macchietto M."/>
            <person name="Millas R."/>
            <person name="McGilp L."/>
            <person name="Shao M."/>
            <person name="Duquette J."/>
            <person name="Hirsch C.N."/>
            <person name="Kimball J."/>
        </authorList>
    </citation>
    <scope>NUCLEOTIDE SEQUENCE</scope>
    <source>
        <tissue evidence="11">Fresh leaf tissue</tissue>
    </source>
</reference>
<dbReference type="InterPro" id="IPR000719">
    <property type="entry name" value="Prot_kinase_dom"/>
</dbReference>